<gene>
    <name evidence="4" type="ORF">Poly41_58060</name>
</gene>
<evidence type="ECO:0000313" key="4">
    <source>
        <dbReference type="EMBL" id="TWU32320.1"/>
    </source>
</evidence>
<proteinExistence type="predicted"/>
<dbReference type="InterPro" id="IPR006860">
    <property type="entry name" value="FecR"/>
</dbReference>
<accession>A0A5C6D669</accession>
<dbReference type="Gene3D" id="2.60.120.1440">
    <property type="match status" value="1"/>
</dbReference>
<keyword evidence="2" id="KW-0472">Membrane</keyword>
<organism evidence="4 5">
    <name type="scientific">Novipirellula artificiosorum</name>
    <dbReference type="NCBI Taxonomy" id="2528016"/>
    <lineage>
        <taxon>Bacteria</taxon>
        <taxon>Pseudomonadati</taxon>
        <taxon>Planctomycetota</taxon>
        <taxon>Planctomycetia</taxon>
        <taxon>Pirellulales</taxon>
        <taxon>Pirellulaceae</taxon>
        <taxon>Novipirellula</taxon>
    </lineage>
</organism>
<reference evidence="4 5" key="1">
    <citation type="submission" date="2019-02" db="EMBL/GenBank/DDBJ databases">
        <title>Deep-cultivation of Planctomycetes and their phenomic and genomic characterization uncovers novel biology.</title>
        <authorList>
            <person name="Wiegand S."/>
            <person name="Jogler M."/>
            <person name="Boedeker C."/>
            <person name="Pinto D."/>
            <person name="Vollmers J."/>
            <person name="Rivas-Marin E."/>
            <person name="Kohn T."/>
            <person name="Peeters S.H."/>
            <person name="Heuer A."/>
            <person name="Rast P."/>
            <person name="Oberbeckmann S."/>
            <person name="Bunk B."/>
            <person name="Jeske O."/>
            <person name="Meyerdierks A."/>
            <person name="Storesund J.E."/>
            <person name="Kallscheuer N."/>
            <person name="Luecker S."/>
            <person name="Lage O.M."/>
            <person name="Pohl T."/>
            <person name="Merkel B.J."/>
            <person name="Hornburger P."/>
            <person name="Mueller R.-W."/>
            <person name="Bruemmer F."/>
            <person name="Labrenz M."/>
            <person name="Spormann A.M."/>
            <person name="Op Den Camp H."/>
            <person name="Overmann J."/>
            <person name="Amann R."/>
            <person name="Jetten M.S.M."/>
            <person name="Mascher T."/>
            <person name="Medema M.H."/>
            <person name="Devos D.P."/>
            <person name="Kaster A.-K."/>
            <person name="Ovreas L."/>
            <person name="Rohde M."/>
            <person name="Galperin M.Y."/>
            <person name="Jogler C."/>
        </authorList>
    </citation>
    <scope>NUCLEOTIDE SEQUENCE [LARGE SCALE GENOMIC DNA]</scope>
    <source>
        <strain evidence="4 5">Poly41</strain>
    </source>
</reference>
<feature type="region of interest" description="Disordered" evidence="1">
    <location>
        <begin position="404"/>
        <end position="423"/>
    </location>
</feature>
<protein>
    <submittedName>
        <fullName evidence="4">FecR protein</fullName>
    </submittedName>
</protein>
<comment type="caution">
    <text evidence="4">The sequence shown here is derived from an EMBL/GenBank/DDBJ whole genome shotgun (WGS) entry which is preliminary data.</text>
</comment>
<dbReference type="PANTHER" id="PTHR30273:SF2">
    <property type="entry name" value="PROTEIN FECR"/>
    <property type="match status" value="1"/>
</dbReference>
<dbReference type="EMBL" id="SJPV01000013">
    <property type="protein sequence ID" value="TWU32320.1"/>
    <property type="molecule type" value="Genomic_DNA"/>
</dbReference>
<evidence type="ECO:0000259" key="3">
    <source>
        <dbReference type="Pfam" id="PF04773"/>
    </source>
</evidence>
<dbReference type="GO" id="GO:0016989">
    <property type="term" value="F:sigma factor antagonist activity"/>
    <property type="evidence" value="ECO:0007669"/>
    <property type="project" value="TreeGrafter"/>
</dbReference>
<evidence type="ECO:0000313" key="5">
    <source>
        <dbReference type="Proteomes" id="UP000319143"/>
    </source>
</evidence>
<dbReference type="PANTHER" id="PTHR30273">
    <property type="entry name" value="PERIPLASMIC SIGNAL SENSOR AND SIGMA FACTOR ACTIVATOR FECR-RELATED"/>
    <property type="match status" value="1"/>
</dbReference>
<evidence type="ECO:0000256" key="1">
    <source>
        <dbReference type="SAM" id="MobiDB-lite"/>
    </source>
</evidence>
<dbReference type="Proteomes" id="UP000319143">
    <property type="component" value="Unassembled WGS sequence"/>
</dbReference>
<feature type="transmembrane region" description="Helical" evidence="2">
    <location>
        <begin position="91"/>
        <end position="111"/>
    </location>
</feature>
<dbReference type="RefSeq" id="WP_197231682.1">
    <property type="nucleotide sequence ID" value="NZ_SJPV01000013.1"/>
</dbReference>
<keyword evidence="2" id="KW-0812">Transmembrane</keyword>
<keyword evidence="2" id="KW-1133">Transmembrane helix</keyword>
<dbReference type="InterPro" id="IPR012373">
    <property type="entry name" value="Ferrdict_sens_TM"/>
</dbReference>
<keyword evidence="5" id="KW-1185">Reference proteome</keyword>
<feature type="domain" description="FecR protein" evidence="3">
    <location>
        <begin position="155"/>
        <end position="236"/>
    </location>
</feature>
<dbReference type="AlphaFoldDB" id="A0A5C6D669"/>
<sequence>MSVNDELLDRFLDGDISPEEHQSVVNWLELDREHVQSLARRAELHTDLRRSLKRRGIQHEALSTVQKADELDLHDAAAAGRESRWQARPSYGLIAAALATAATLAFVFFGFDDPDGATTTSSIARIVHQSGARWASQRQEGEVIGTGILQLDAGLANLNFANGASVTLQGPSQFEVISGDQARLHSGILTAHVPESAIGFRIETPALQVLDLGTAFGVSVGNDGLTNVSVFEGEVEVNPQAEESGHVLAQRIVQGQAVRATRTSSTIEPVDFETGPFERAWPINSGVLQTTGVMKFVSPDPGFVPGRYEDSEHIVVFPERRGVLLDAALRVDVLEPGEYRRLRDEPPQSLSTMNPVRSYLLQLNPIGRGRAMAMGQITFDQPILGLIARTKKLAESDAVLGHPEGVYGQDRRGIEPPQSVPLEKPDRDSVILAADKRTLILNLAAGTALDQIRVIVDDSSPTWSDQSE</sequence>
<dbReference type="Pfam" id="PF04773">
    <property type="entry name" value="FecR"/>
    <property type="match status" value="1"/>
</dbReference>
<evidence type="ECO:0000256" key="2">
    <source>
        <dbReference type="SAM" id="Phobius"/>
    </source>
</evidence>
<name>A0A5C6D669_9BACT</name>